<protein>
    <submittedName>
        <fullName evidence="7">Putative MFS family arabinose efflux permease</fullName>
    </submittedName>
</protein>
<dbReference type="PANTHER" id="PTHR11360">
    <property type="entry name" value="MONOCARBOXYLATE TRANSPORTER"/>
    <property type="match status" value="1"/>
</dbReference>
<dbReference type="InterPro" id="IPR036259">
    <property type="entry name" value="MFS_trans_sf"/>
</dbReference>
<evidence type="ECO:0000313" key="8">
    <source>
        <dbReference type="Proteomes" id="UP000238083"/>
    </source>
</evidence>
<dbReference type="GO" id="GO:0005886">
    <property type="term" value="C:plasma membrane"/>
    <property type="evidence" value="ECO:0007669"/>
    <property type="project" value="UniProtKB-SubCell"/>
</dbReference>
<feature type="transmembrane region" description="Helical" evidence="5">
    <location>
        <begin position="252"/>
        <end position="274"/>
    </location>
</feature>
<dbReference type="InterPro" id="IPR050327">
    <property type="entry name" value="Proton-linked_MCT"/>
</dbReference>
<feature type="transmembrane region" description="Helical" evidence="5">
    <location>
        <begin position="307"/>
        <end position="330"/>
    </location>
</feature>
<feature type="transmembrane region" description="Helical" evidence="5">
    <location>
        <begin position="371"/>
        <end position="392"/>
    </location>
</feature>
<dbReference type="InterPro" id="IPR011701">
    <property type="entry name" value="MFS"/>
</dbReference>
<dbReference type="SUPFAM" id="SSF103473">
    <property type="entry name" value="MFS general substrate transporter"/>
    <property type="match status" value="1"/>
</dbReference>
<name>A0A2T0RA56_9ACTN</name>
<dbReference type="Gene3D" id="1.20.1250.20">
    <property type="entry name" value="MFS general substrate transporter like domains"/>
    <property type="match status" value="2"/>
</dbReference>
<accession>A0A2T0RA56</accession>
<dbReference type="PROSITE" id="PS50850">
    <property type="entry name" value="MFS"/>
    <property type="match status" value="1"/>
</dbReference>
<feature type="transmembrane region" description="Helical" evidence="5">
    <location>
        <begin position="127"/>
        <end position="148"/>
    </location>
</feature>
<evidence type="ECO:0000313" key="7">
    <source>
        <dbReference type="EMBL" id="PRY18045.1"/>
    </source>
</evidence>
<feature type="transmembrane region" description="Helical" evidence="5">
    <location>
        <begin position="342"/>
        <end position="365"/>
    </location>
</feature>
<gene>
    <name evidence="7" type="ORF">CLV37_101289</name>
</gene>
<dbReference type="Proteomes" id="UP000238083">
    <property type="component" value="Unassembled WGS sequence"/>
</dbReference>
<comment type="caution">
    <text evidence="7">The sequence shown here is derived from an EMBL/GenBank/DDBJ whole genome shotgun (WGS) entry which is preliminary data.</text>
</comment>
<dbReference type="Pfam" id="PF07690">
    <property type="entry name" value="MFS_1"/>
    <property type="match status" value="1"/>
</dbReference>
<dbReference type="EMBL" id="PVZF01000001">
    <property type="protein sequence ID" value="PRY18045.1"/>
    <property type="molecule type" value="Genomic_DNA"/>
</dbReference>
<reference evidence="7 8" key="1">
    <citation type="submission" date="2018-03" db="EMBL/GenBank/DDBJ databases">
        <title>Genomic Encyclopedia of Archaeal and Bacterial Type Strains, Phase II (KMG-II): from individual species to whole genera.</title>
        <authorList>
            <person name="Goeker M."/>
        </authorList>
    </citation>
    <scope>NUCLEOTIDE SEQUENCE [LARGE SCALE GENOMIC DNA]</scope>
    <source>
        <strain evidence="7 8">DSM 19711</strain>
    </source>
</reference>
<keyword evidence="4 5" id="KW-0472">Membrane</keyword>
<feature type="transmembrane region" description="Helical" evidence="5">
    <location>
        <begin position="281"/>
        <end position="301"/>
    </location>
</feature>
<evidence type="ECO:0000259" key="6">
    <source>
        <dbReference type="PROSITE" id="PS50850"/>
    </source>
</evidence>
<feature type="domain" description="Major facilitator superfamily (MFS) profile" evidence="6">
    <location>
        <begin position="1"/>
        <end position="397"/>
    </location>
</feature>
<evidence type="ECO:0000256" key="5">
    <source>
        <dbReference type="SAM" id="Phobius"/>
    </source>
</evidence>
<sequence length="412" mass="41947">MAAVTFATLLAAGAFRSVPATLLEPVSAEFGWSTASVSAAVSVNLVLYGLIAPFAAALMQRFGVQRVVSVALLLVAAGSAGSAFVHDRWQLVATWGVLVGVGTGSMAMSLAATVVGRWFVARRGLVTGLLAAAASAGQLVFLPLVAHLAAAHGWRTPCLVIAAVALVVVPLVLARLHEHPADRGVAPYGGTGQEAEPGRAAGALAGLRLAVRHRAFWFLAAGFAVCGASTNGLVGTHFVAAAHDHGMPATTAASLLALVGLFDVAGTIASGWLTDRVDPRLLLLAYYALRGVSLLLLPHVLSPGVEPATWVFVVFYGLDWIATVPPTVVLARRHFGLAGPVVFGWVFASHQLGAAAMAFAAGVVRDRTGDYAAAFVVSGGLCLLAALCSLLVGAPRAPGSPRAAGSAAAAPR</sequence>
<keyword evidence="8" id="KW-1185">Reference proteome</keyword>
<proteinExistence type="predicted"/>
<feature type="transmembrane region" description="Helical" evidence="5">
    <location>
        <begin position="154"/>
        <end position="174"/>
    </location>
</feature>
<evidence type="ECO:0000256" key="4">
    <source>
        <dbReference type="ARBA" id="ARBA00023136"/>
    </source>
</evidence>
<dbReference type="GO" id="GO:0022857">
    <property type="term" value="F:transmembrane transporter activity"/>
    <property type="evidence" value="ECO:0007669"/>
    <property type="project" value="InterPro"/>
</dbReference>
<dbReference type="AlphaFoldDB" id="A0A2T0RA56"/>
<feature type="transmembrane region" description="Helical" evidence="5">
    <location>
        <begin position="216"/>
        <end position="240"/>
    </location>
</feature>
<organism evidence="7 8">
    <name type="scientific">Kineococcus rhizosphaerae</name>
    <dbReference type="NCBI Taxonomy" id="559628"/>
    <lineage>
        <taxon>Bacteria</taxon>
        <taxon>Bacillati</taxon>
        <taxon>Actinomycetota</taxon>
        <taxon>Actinomycetes</taxon>
        <taxon>Kineosporiales</taxon>
        <taxon>Kineosporiaceae</taxon>
        <taxon>Kineococcus</taxon>
    </lineage>
</organism>
<dbReference type="InterPro" id="IPR020846">
    <property type="entry name" value="MFS_dom"/>
</dbReference>
<feature type="transmembrane region" description="Helical" evidence="5">
    <location>
        <begin position="92"/>
        <end position="115"/>
    </location>
</feature>
<comment type="subcellular location">
    <subcellularLocation>
        <location evidence="1">Cell membrane</location>
        <topology evidence="1">Multi-pass membrane protein</topology>
    </subcellularLocation>
</comment>
<keyword evidence="2 5" id="KW-0812">Transmembrane</keyword>
<feature type="transmembrane region" description="Helical" evidence="5">
    <location>
        <begin position="30"/>
        <end position="55"/>
    </location>
</feature>
<keyword evidence="3 5" id="KW-1133">Transmembrane helix</keyword>
<feature type="transmembrane region" description="Helical" evidence="5">
    <location>
        <begin position="67"/>
        <end position="86"/>
    </location>
</feature>
<dbReference type="PANTHER" id="PTHR11360:SF284">
    <property type="entry name" value="EG:103B4.3 PROTEIN-RELATED"/>
    <property type="match status" value="1"/>
</dbReference>
<evidence type="ECO:0000256" key="1">
    <source>
        <dbReference type="ARBA" id="ARBA00004651"/>
    </source>
</evidence>
<evidence type="ECO:0000256" key="3">
    <source>
        <dbReference type="ARBA" id="ARBA00022989"/>
    </source>
</evidence>
<dbReference type="CDD" id="cd17355">
    <property type="entry name" value="MFS_YcxA_like"/>
    <property type="match status" value="1"/>
</dbReference>
<evidence type="ECO:0000256" key="2">
    <source>
        <dbReference type="ARBA" id="ARBA00022692"/>
    </source>
</evidence>